<accession>A0A5D4XQ70</accession>
<evidence type="ECO:0000313" key="1">
    <source>
        <dbReference type="EMBL" id="TYT24870.1"/>
    </source>
</evidence>
<keyword evidence="2" id="KW-1185">Reference proteome</keyword>
<dbReference type="AlphaFoldDB" id="A0A5D4XQ70"/>
<dbReference type="PANTHER" id="PTHR34309:SF1">
    <property type="entry name" value="PROTEIN GLCG"/>
    <property type="match status" value="1"/>
</dbReference>
<dbReference type="InterPro" id="IPR038084">
    <property type="entry name" value="PduO/GlcC-like_sf"/>
</dbReference>
<comment type="caution">
    <text evidence="1">The sequence shown here is derived from an EMBL/GenBank/DDBJ whole genome shotgun (WGS) entry which is preliminary data.</text>
</comment>
<dbReference type="Pfam" id="PF03928">
    <property type="entry name" value="HbpS-like"/>
    <property type="match status" value="1"/>
</dbReference>
<dbReference type="Gene3D" id="3.30.450.150">
    <property type="entry name" value="Haem-degrading domain"/>
    <property type="match status" value="1"/>
</dbReference>
<dbReference type="InterPro" id="IPR052517">
    <property type="entry name" value="GlcG_carb_metab_protein"/>
</dbReference>
<dbReference type="Proteomes" id="UP000324973">
    <property type="component" value="Unassembled WGS sequence"/>
</dbReference>
<evidence type="ECO:0000313" key="2">
    <source>
        <dbReference type="Proteomes" id="UP000324973"/>
    </source>
</evidence>
<dbReference type="OrthoDB" id="5988518at2"/>
<sequence>MTRVLHPPSQGDSMNHLVACLAAATLLCISPSIAAQESRAVLQSATADAIRDHCLARAAGTGVPIAVAVFDHGGDLVSFGRHDGATPATGAVAQWKGRSAAVYLNPSAVTGTWNIPSAPMIATVEGGVPLFTRDGTGIGGVGVSGAAPEFDAECGTLAAEAAGLVVAPP</sequence>
<dbReference type="PANTHER" id="PTHR34309">
    <property type="entry name" value="SLR1406 PROTEIN"/>
    <property type="match status" value="1"/>
</dbReference>
<dbReference type="InterPro" id="IPR005624">
    <property type="entry name" value="PduO/GlcC-like"/>
</dbReference>
<reference evidence="1 2" key="1">
    <citation type="submission" date="2019-08" db="EMBL/GenBank/DDBJ databases">
        <title>Luteimonas viscosus sp. nov., isolated from soil of a sunflower field.</title>
        <authorList>
            <person name="Jianli Z."/>
            <person name="Ying Z."/>
        </authorList>
    </citation>
    <scope>NUCLEOTIDE SEQUENCE [LARGE SCALE GENOMIC DNA]</scope>
    <source>
        <strain evidence="1 2">XBU10</strain>
    </source>
</reference>
<gene>
    <name evidence="1" type="ORF">FZO89_00440</name>
</gene>
<protein>
    <submittedName>
        <fullName evidence="1">Heme-binding protein</fullName>
    </submittedName>
</protein>
<dbReference type="SUPFAM" id="SSF143744">
    <property type="entry name" value="GlcG-like"/>
    <property type="match status" value="1"/>
</dbReference>
<organism evidence="1 2">
    <name type="scientific">Luteimonas viscosa</name>
    <dbReference type="NCBI Taxonomy" id="1132694"/>
    <lineage>
        <taxon>Bacteria</taxon>
        <taxon>Pseudomonadati</taxon>
        <taxon>Pseudomonadota</taxon>
        <taxon>Gammaproteobacteria</taxon>
        <taxon>Lysobacterales</taxon>
        <taxon>Lysobacteraceae</taxon>
        <taxon>Luteimonas</taxon>
    </lineage>
</organism>
<proteinExistence type="predicted"/>
<dbReference type="EMBL" id="VTFT01000001">
    <property type="protein sequence ID" value="TYT24870.1"/>
    <property type="molecule type" value="Genomic_DNA"/>
</dbReference>
<name>A0A5D4XQ70_9GAMM</name>